<dbReference type="GO" id="GO:0006545">
    <property type="term" value="P:glycine biosynthetic process"/>
    <property type="evidence" value="ECO:0007669"/>
    <property type="project" value="TreeGrafter"/>
</dbReference>
<dbReference type="InterPro" id="IPR015421">
    <property type="entry name" value="PyrdxlP-dep_Trfase_major"/>
</dbReference>
<protein>
    <recommendedName>
        <fullName evidence="6">Aromatic amino acid beta-eliminating lyase/threonine aldolase domain-containing protein</fullName>
    </recommendedName>
</protein>
<dbReference type="GO" id="GO:0008732">
    <property type="term" value="F:L-allo-threonine aldolase activity"/>
    <property type="evidence" value="ECO:0007669"/>
    <property type="project" value="TreeGrafter"/>
</dbReference>
<evidence type="ECO:0000313" key="8">
    <source>
        <dbReference type="Proteomes" id="UP000639338"/>
    </source>
</evidence>
<reference evidence="7 8" key="1">
    <citation type="submission" date="2020-08" db="EMBL/GenBank/DDBJ databases">
        <title>Aphidius gifuensis genome sequencing and assembly.</title>
        <authorList>
            <person name="Du Z."/>
        </authorList>
    </citation>
    <scope>NUCLEOTIDE SEQUENCE [LARGE SCALE GENOMIC DNA]</scope>
    <source>
        <strain evidence="7">YNYX2018</strain>
        <tissue evidence="7">Adults</tissue>
    </source>
</reference>
<keyword evidence="8" id="KW-1185">Reference proteome</keyword>
<sequence>MSYGETSNHRTMAEMGVNSATNAIIVDLRSDTITKPCLAMRQAMFSAEVGDDVCEEDPTVINLEKTAANLLGKEASLFVTSGTMGNLISIMVHCNTRGCEIYVGEDSHIVAHEQGGSSQIAGVILRTFPNNPDGTFDLNKVKEKIHDPSDAHYAIPKMIAIENTISGKALPMSWINQVVEFAKKYNLKLHMDGARLFNAVTKTGLSAIEITRQFDSVTFCLSKGLGAPVGSMLCGSKEFIKQARRVRKVLGGGMRQSGVLAAAGLIALENRFKLNKDHEKAKIIMDTINNTGSSLFKVYSHGQETNMVLIYINNKTKLTAKLFAERLGQVIDDDNDDKTIIKAWSVSPEFVRLVFHLDINDEMLIAAQKKITYLIKKYDTKCI</sequence>
<evidence type="ECO:0000259" key="6">
    <source>
        <dbReference type="Pfam" id="PF01212"/>
    </source>
</evidence>
<evidence type="ECO:0000256" key="2">
    <source>
        <dbReference type="ARBA" id="ARBA00006966"/>
    </source>
</evidence>
<comment type="similarity">
    <text evidence="2">Belongs to the threonine aldolase family.</text>
</comment>
<evidence type="ECO:0000256" key="3">
    <source>
        <dbReference type="ARBA" id="ARBA00022898"/>
    </source>
</evidence>
<organism evidence="7 8">
    <name type="scientific">Aphidius gifuensis</name>
    <name type="common">Parasitoid wasp</name>
    <dbReference type="NCBI Taxonomy" id="684658"/>
    <lineage>
        <taxon>Eukaryota</taxon>
        <taxon>Metazoa</taxon>
        <taxon>Ecdysozoa</taxon>
        <taxon>Arthropoda</taxon>
        <taxon>Hexapoda</taxon>
        <taxon>Insecta</taxon>
        <taxon>Pterygota</taxon>
        <taxon>Neoptera</taxon>
        <taxon>Endopterygota</taxon>
        <taxon>Hymenoptera</taxon>
        <taxon>Apocrita</taxon>
        <taxon>Ichneumonoidea</taxon>
        <taxon>Braconidae</taxon>
        <taxon>Aphidiinae</taxon>
        <taxon>Aphidius</taxon>
    </lineage>
</organism>
<keyword evidence="3" id="KW-0663">Pyridoxal phosphate</keyword>
<evidence type="ECO:0000256" key="1">
    <source>
        <dbReference type="ARBA" id="ARBA00001933"/>
    </source>
</evidence>
<evidence type="ECO:0000256" key="4">
    <source>
        <dbReference type="ARBA" id="ARBA00023239"/>
    </source>
</evidence>
<feature type="modified residue" description="N6-(pyridoxal phosphate)lysine" evidence="5">
    <location>
        <position position="223"/>
    </location>
</feature>
<dbReference type="Pfam" id="PF01212">
    <property type="entry name" value="Beta_elim_lyase"/>
    <property type="match status" value="1"/>
</dbReference>
<gene>
    <name evidence="7" type="ORF">HCN44_002532</name>
</gene>
<comment type="cofactor">
    <cofactor evidence="1">
        <name>pyridoxal 5'-phosphate</name>
        <dbReference type="ChEBI" id="CHEBI:597326"/>
    </cofactor>
</comment>
<comment type="caution">
    <text evidence="7">The sequence shown here is derived from an EMBL/GenBank/DDBJ whole genome shotgun (WGS) entry which is preliminary data.</text>
</comment>
<keyword evidence="4" id="KW-0456">Lyase</keyword>
<dbReference type="Proteomes" id="UP000639338">
    <property type="component" value="Unassembled WGS sequence"/>
</dbReference>
<dbReference type="GO" id="GO:0006567">
    <property type="term" value="P:L-threonine catabolic process"/>
    <property type="evidence" value="ECO:0007669"/>
    <property type="project" value="TreeGrafter"/>
</dbReference>
<name>A0A834Y5J0_APHGI</name>
<dbReference type="AlphaFoldDB" id="A0A834Y5J0"/>
<dbReference type="FunFam" id="3.40.640.10:FF:000030">
    <property type="entry name" value="Low-specificity L-threonine aldolase"/>
    <property type="match status" value="1"/>
</dbReference>
<evidence type="ECO:0000256" key="5">
    <source>
        <dbReference type="PIRSR" id="PIRSR017617-1"/>
    </source>
</evidence>
<accession>A0A834Y5J0</accession>
<dbReference type="Gene3D" id="3.40.640.10">
    <property type="entry name" value="Type I PLP-dependent aspartate aminotransferase-like (Major domain)"/>
    <property type="match status" value="1"/>
</dbReference>
<dbReference type="SUPFAM" id="SSF53383">
    <property type="entry name" value="PLP-dependent transferases"/>
    <property type="match status" value="1"/>
</dbReference>
<dbReference type="Gene3D" id="3.90.1150.10">
    <property type="entry name" value="Aspartate Aminotransferase, domain 1"/>
    <property type="match status" value="1"/>
</dbReference>
<dbReference type="InterPro" id="IPR023603">
    <property type="entry name" value="Low_specificity_L-TA-like"/>
</dbReference>
<dbReference type="PANTHER" id="PTHR48097">
    <property type="entry name" value="L-THREONINE ALDOLASE-RELATED"/>
    <property type="match status" value="1"/>
</dbReference>
<dbReference type="OrthoDB" id="10261951at2759"/>
<dbReference type="EMBL" id="JACMRX010000001">
    <property type="protein sequence ID" value="KAF7996886.1"/>
    <property type="molecule type" value="Genomic_DNA"/>
</dbReference>
<dbReference type="NCBIfam" id="NF041359">
    <property type="entry name" value="GntG_guanitoxin"/>
    <property type="match status" value="1"/>
</dbReference>
<dbReference type="PANTHER" id="PTHR48097:SF9">
    <property type="entry name" value="L-THREONINE ALDOLASE"/>
    <property type="match status" value="1"/>
</dbReference>
<proteinExistence type="inferred from homology"/>
<dbReference type="InterPro" id="IPR015424">
    <property type="entry name" value="PyrdxlP-dep_Trfase"/>
</dbReference>
<dbReference type="PIRSF" id="PIRSF017617">
    <property type="entry name" value="Thr_aldolase"/>
    <property type="match status" value="1"/>
</dbReference>
<evidence type="ECO:0000313" key="7">
    <source>
        <dbReference type="EMBL" id="KAF7996886.1"/>
    </source>
</evidence>
<dbReference type="InterPro" id="IPR001597">
    <property type="entry name" value="ArAA_b-elim_lyase/Thr_aldolase"/>
</dbReference>
<feature type="domain" description="Aromatic amino acid beta-eliminating lyase/threonine aldolase" evidence="6">
    <location>
        <begin position="27"/>
        <end position="312"/>
    </location>
</feature>
<dbReference type="GO" id="GO:0005829">
    <property type="term" value="C:cytosol"/>
    <property type="evidence" value="ECO:0007669"/>
    <property type="project" value="TreeGrafter"/>
</dbReference>
<dbReference type="InterPro" id="IPR015422">
    <property type="entry name" value="PyrdxlP-dep_Trfase_small"/>
</dbReference>